<reference evidence="2" key="3">
    <citation type="submission" date="2020-09" db="EMBL/GenBank/DDBJ databases">
        <authorList>
            <person name="Sun Q."/>
            <person name="Zhou Y."/>
        </authorList>
    </citation>
    <scope>NUCLEOTIDE SEQUENCE</scope>
    <source>
        <strain evidence="2">CGMCC 4.7206</strain>
    </source>
</reference>
<reference evidence="1 4" key="2">
    <citation type="journal article" date="2019" name="Int. J. Syst. Evol. Microbiol.">
        <title>The Global Catalogue of Microorganisms (GCM) 10K type strain sequencing project: providing services to taxonomists for standard genome sequencing and annotation.</title>
        <authorList>
            <consortium name="The Broad Institute Genomics Platform"/>
            <consortium name="The Broad Institute Genome Sequencing Center for Infectious Disease"/>
            <person name="Wu L."/>
            <person name="Ma J."/>
        </authorList>
    </citation>
    <scope>NUCLEOTIDE SEQUENCE [LARGE SCALE GENOMIC DNA]</scope>
    <source>
        <strain evidence="1 4">JCM 10664</strain>
    </source>
</reference>
<proteinExistence type="predicted"/>
<name>A0A917ND55_9PSEU</name>
<organism evidence="2 3">
    <name type="scientific">Saccharopolyspora thermophila</name>
    <dbReference type="NCBI Taxonomy" id="89367"/>
    <lineage>
        <taxon>Bacteria</taxon>
        <taxon>Bacillati</taxon>
        <taxon>Actinomycetota</taxon>
        <taxon>Actinomycetes</taxon>
        <taxon>Pseudonocardiales</taxon>
        <taxon>Pseudonocardiaceae</taxon>
        <taxon>Saccharopolyspora</taxon>
    </lineage>
</organism>
<evidence type="ECO:0000313" key="2">
    <source>
        <dbReference type="EMBL" id="GGI89556.1"/>
    </source>
</evidence>
<dbReference type="Proteomes" id="UP001500220">
    <property type="component" value="Unassembled WGS sequence"/>
</dbReference>
<accession>A0A917ND55</accession>
<evidence type="ECO:0000313" key="3">
    <source>
        <dbReference type="Proteomes" id="UP000597989"/>
    </source>
</evidence>
<dbReference type="Proteomes" id="UP000597989">
    <property type="component" value="Unassembled WGS sequence"/>
</dbReference>
<reference evidence="1" key="4">
    <citation type="submission" date="2023-12" db="EMBL/GenBank/DDBJ databases">
        <authorList>
            <person name="Sun Q."/>
            <person name="Inoue M."/>
        </authorList>
    </citation>
    <scope>NUCLEOTIDE SEQUENCE</scope>
    <source>
        <strain evidence="1">JCM 10664</strain>
    </source>
</reference>
<gene>
    <name evidence="1" type="ORF">GCM10009545_36740</name>
    <name evidence="2" type="ORF">GCM10011581_28340</name>
</gene>
<dbReference type="AlphaFoldDB" id="A0A917ND55"/>
<reference evidence="2 3" key="1">
    <citation type="journal article" date="2014" name="Int. J. Syst. Evol. Microbiol.">
        <title>Complete genome sequence of Corynebacterium casei LMG S-19264T (=DSM 44701T), isolated from a smear-ripened cheese.</title>
        <authorList>
            <consortium name="US DOE Joint Genome Institute (JGI-PGF)"/>
            <person name="Walter F."/>
            <person name="Albersmeier A."/>
            <person name="Kalinowski J."/>
            <person name="Ruckert C."/>
        </authorList>
    </citation>
    <scope>NUCLEOTIDE SEQUENCE [LARGE SCALE GENOMIC DNA]</scope>
    <source>
        <strain evidence="2 3">CGMCC 4.7206</strain>
    </source>
</reference>
<sequence length="184" mass="20604">MGAFAFEHDDLRATDTVRATTNEEVVGTTLRGIGQPHRPDTWKPCAQRNIHVDRAQFPSRVLPAKDFLSDHQREPDAEVLGLGHLVVMDDLTSLLGKHQQVLRRPPKGGTVADLGPVPRDVREWRVAVETRRNPYLAQDFGWEGQETAAQINPNRGGIFSEVENRIGNGRCSCDTTHSSREFRC</sequence>
<keyword evidence="4" id="KW-1185">Reference proteome</keyword>
<protein>
    <submittedName>
        <fullName evidence="2">Uncharacterized protein</fullName>
    </submittedName>
</protein>
<evidence type="ECO:0000313" key="1">
    <source>
        <dbReference type="EMBL" id="GAA0530887.1"/>
    </source>
</evidence>
<dbReference type="EMBL" id="BAAAHC010000013">
    <property type="protein sequence ID" value="GAA0530887.1"/>
    <property type="molecule type" value="Genomic_DNA"/>
</dbReference>
<dbReference type="EMBL" id="BMMT01000009">
    <property type="protein sequence ID" value="GGI89556.1"/>
    <property type="molecule type" value="Genomic_DNA"/>
</dbReference>
<comment type="caution">
    <text evidence="2">The sequence shown here is derived from an EMBL/GenBank/DDBJ whole genome shotgun (WGS) entry which is preliminary data.</text>
</comment>
<evidence type="ECO:0000313" key="4">
    <source>
        <dbReference type="Proteomes" id="UP001500220"/>
    </source>
</evidence>